<gene>
    <name evidence="3" type="ORF">C7Y72_06600</name>
</gene>
<dbReference type="Proteomes" id="UP000240739">
    <property type="component" value="Unassembled WGS sequence"/>
</dbReference>
<feature type="signal peptide" evidence="2">
    <location>
        <begin position="1"/>
        <end position="25"/>
    </location>
</feature>
<dbReference type="AlphaFoldDB" id="A0A2T4UJC5"/>
<evidence type="ECO:0000313" key="4">
    <source>
        <dbReference type="Proteomes" id="UP000240739"/>
    </source>
</evidence>
<dbReference type="OrthoDB" id="5196445at2"/>
<feature type="region of interest" description="Disordered" evidence="1">
    <location>
        <begin position="334"/>
        <end position="359"/>
    </location>
</feature>
<feature type="chain" id="PRO_5015436918" description="IPT/TIG domain-containing protein" evidence="2">
    <location>
        <begin position="26"/>
        <end position="476"/>
    </location>
</feature>
<comment type="caution">
    <text evidence="3">The sequence shown here is derived from an EMBL/GenBank/DDBJ whole genome shotgun (WGS) entry which is preliminary data.</text>
</comment>
<dbReference type="RefSeq" id="WP_107567885.1">
    <property type="nucleotide sequence ID" value="NZ_PYYB01000001.1"/>
</dbReference>
<dbReference type="EMBL" id="PYYB01000001">
    <property type="protein sequence ID" value="PTL59344.1"/>
    <property type="molecule type" value="Genomic_DNA"/>
</dbReference>
<evidence type="ECO:0000313" key="3">
    <source>
        <dbReference type="EMBL" id="PTL59344.1"/>
    </source>
</evidence>
<evidence type="ECO:0000256" key="2">
    <source>
        <dbReference type="SAM" id="SignalP"/>
    </source>
</evidence>
<name>A0A2T4UJC5_9ACTN</name>
<organism evidence="3 4">
    <name type="scientific">Paraconexibacter algicola</name>
    <dbReference type="NCBI Taxonomy" id="2133960"/>
    <lineage>
        <taxon>Bacteria</taxon>
        <taxon>Bacillati</taxon>
        <taxon>Actinomycetota</taxon>
        <taxon>Thermoleophilia</taxon>
        <taxon>Solirubrobacterales</taxon>
        <taxon>Paraconexibacteraceae</taxon>
        <taxon>Paraconexibacter</taxon>
    </lineage>
</organism>
<accession>A0A2T4UJC5</accession>
<keyword evidence="2" id="KW-0732">Signal</keyword>
<sequence length="476" mass="48618">MIGRGVAVAASLVALAAATSPTAQAQTSTAVIVPTLDCVRISPTRLEVTGVFGYWNTGSTATDVAISANNVFTPPPGFRGQPTTFQPGRQQAAFTVTFRTDVTPTITWSLQGRALTVDPATAPRCAGYDGTFTDAAIIGTPVVGQRLAARVPTLDGGHAPYFSYRWQRCATVDESSCVDIPGADAPGYVPTTGDAGSRLRVRTVGVSPFSASAFLDGRPTAFDGPFTRTSDSAISAPVAARPAVSALPELTGSTEPGSTLTVVGATFTGDGLGTPTRTIERCGPSSCTAVQTGGTGYTVVEADRETTLRVVEEVAGVDGITARAVSAARAVPAAPAPPTTVTAPPTTVTQTVTAPPTTVTVPGPTVGGQGAPTTPCTQTCSPAITTLRRTATALRSTVLVPARATVVLRVLVAGRPLPLAAGSRVGPVRVRRTTTQVRLRATPGPLDVALRVRAPRGAVLEVSAARGAESVTVRRR</sequence>
<protein>
    <recommendedName>
        <fullName evidence="5">IPT/TIG domain-containing protein</fullName>
    </recommendedName>
</protein>
<proteinExistence type="predicted"/>
<reference evidence="3 4" key="1">
    <citation type="submission" date="2018-03" db="EMBL/GenBank/DDBJ databases">
        <title>Aquarubrobacter algicola gen. nov., sp. nov., a novel actinobacterium isolated from shallow eutrophic lake during the end of cyanobacterial harmful algal blooms.</title>
        <authorList>
            <person name="Chun S.J."/>
        </authorList>
    </citation>
    <scope>NUCLEOTIDE SEQUENCE [LARGE SCALE GENOMIC DNA]</scope>
    <source>
        <strain evidence="3 4">Seoho-28</strain>
    </source>
</reference>
<evidence type="ECO:0000256" key="1">
    <source>
        <dbReference type="SAM" id="MobiDB-lite"/>
    </source>
</evidence>
<dbReference type="Gene3D" id="2.60.40.2700">
    <property type="match status" value="1"/>
</dbReference>
<keyword evidence="4" id="KW-1185">Reference proteome</keyword>
<evidence type="ECO:0008006" key="5">
    <source>
        <dbReference type="Google" id="ProtNLM"/>
    </source>
</evidence>